<feature type="coiled-coil region" evidence="1">
    <location>
        <begin position="37"/>
        <end position="64"/>
    </location>
</feature>
<dbReference type="Pfam" id="PF03004">
    <property type="entry name" value="Transposase_24"/>
    <property type="match status" value="1"/>
</dbReference>
<evidence type="ECO:0000313" key="3">
    <source>
        <dbReference type="Proteomes" id="UP000315295"/>
    </source>
</evidence>
<keyword evidence="3" id="KW-1185">Reference proteome</keyword>
<gene>
    <name evidence="2" type="ORF">C1H46_032438</name>
</gene>
<sequence>MDRAWQRIKEQVNGSKPDCITFFMLTHTRKSGEPVDARSAEIIVNALNRKLKLYEDKNKIVTDEVCHIVYADVLGPEKNNHVRGFRTGTVWFDVPGIIIETRGISKEVKGLRASYEEQRKAANIEIVRLRLEASEREERQRIESINVLAQLRKEHTYSMVALKRRVDLEVETVDAQNRRS</sequence>
<dbReference type="InterPro" id="IPR004252">
    <property type="entry name" value="Probable_transposase_24"/>
</dbReference>
<name>A0A540L688_MALBA</name>
<dbReference type="AlphaFoldDB" id="A0A540L688"/>
<reference evidence="2 3" key="1">
    <citation type="journal article" date="2019" name="G3 (Bethesda)">
        <title>Sequencing of a Wild Apple (Malus baccata) Genome Unravels the Differences Between Cultivated and Wild Apple Species Regarding Disease Resistance and Cold Tolerance.</title>
        <authorList>
            <person name="Chen X."/>
        </authorList>
    </citation>
    <scope>NUCLEOTIDE SEQUENCE [LARGE SCALE GENOMIC DNA]</scope>
    <source>
        <strain evidence="3">cv. Shandingzi</strain>
        <tissue evidence="2">Leaves</tissue>
    </source>
</reference>
<evidence type="ECO:0000256" key="1">
    <source>
        <dbReference type="SAM" id="Coils"/>
    </source>
</evidence>
<keyword evidence="1" id="KW-0175">Coiled coil</keyword>
<protein>
    <submittedName>
        <fullName evidence="2">Uncharacterized protein</fullName>
    </submittedName>
</protein>
<proteinExistence type="predicted"/>
<comment type="caution">
    <text evidence="2">The sequence shown here is derived from an EMBL/GenBank/DDBJ whole genome shotgun (WGS) entry which is preliminary data.</text>
</comment>
<evidence type="ECO:0000313" key="2">
    <source>
        <dbReference type="EMBL" id="TQD81975.1"/>
    </source>
</evidence>
<accession>A0A540L688</accession>
<organism evidence="2 3">
    <name type="scientific">Malus baccata</name>
    <name type="common">Siberian crab apple</name>
    <name type="synonym">Pyrus baccata</name>
    <dbReference type="NCBI Taxonomy" id="106549"/>
    <lineage>
        <taxon>Eukaryota</taxon>
        <taxon>Viridiplantae</taxon>
        <taxon>Streptophyta</taxon>
        <taxon>Embryophyta</taxon>
        <taxon>Tracheophyta</taxon>
        <taxon>Spermatophyta</taxon>
        <taxon>Magnoliopsida</taxon>
        <taxon>eudicotyledons</taxon>
        <taxon>Gunneridae</taxon>
        <taxon>Pentapetalae</taxon>
        <taxon>rosids</taxon>
        <taxon>fabids</taxon>
        <taxon>Rosales</taxon>
        <taxon>Rosaceae</taxon>
        <taxon>Amygdaloideae</taxon>
        <taxon>Maleae</taxon>
        <taxon>Malus</taxon>
    </lineage>
</organism>
<feature type="coiled-coil region" evidence="1">
    <location>
        <begin position="112"/>
        <end position="139"/>
    </location>
</feature>
<dbReference type="EMBL" id="VIEB01000743">
    <property type="protein sequence ID" value="TQD81975.1"/>
    <property type="molecule type" value="Genomic_DNA"/>
</dbReference>
<dbReference type="Proteomes" id="UP000315295">
    <property type="component" value="Unassembled WGS sequence"/>
</dbReference>